<feature type="compositionally biased region" description="Basic and acidic residues" evidence="1">
    <location>
        <begin position="295"/>
        <end position="314"/>
    </location>
</feature>
<feature type="region of interest" description="Disordered" evidence="1">
    <location>
        <begin position="15"/>
        <end position="71"/>
    </location>
</feature>
<dbReference type="InterPro" id="IPR057558">
    <property type="entry name" value="Swc3_dom"/>
</dbReference>
<feature type="compositionally biased region" description="Polar residues" evidence="1">
    <location>
        <begin position="530"/>
        <end position="548"/>
    </location>
</feature>
<evidence type="ECO:0000313" key="4">
    <source>
        <dbReference type="Proteomes" id="UP001310594"/>
    </source>
</evidence>
<dbReference type="AlphaFoldDB" id="A0AAN7WCP5"/>
<accession>A0AAN7WCP5</accession>
<dbReference type="InterPro" id="IPR037651">
    <property type="entry name" value="Swc3"/>
</dbReference>
<sequence length="593" mass="65044">MAQDMNIVTGQKRSFDDDISGITPATKKRKLSTTAPSTVAIPATPATEKRSKLPYKVADNKPVPTLPQPQSADLADSEYLSVAASEVLQTSLARSQARWTHEGLFEKYWVKPETGKNARAPPPNNPDLKWMKYKGECRIRVEPHIFECQMFVEDRPRAPPPLKQYATPIQAQSVYGQPYRPQQYYASAHQQPYQSQTLPPLRQHIQQHPNTLPPINNMTQRPPSVAPAPVSRSSTPLAQPGKKPNPDPVITKLAGRASSDPELKTLMKEVATGNATPEQLKVFQRHIDDLQAQISKEKEERERVDEEQRRRDAEAAAQIQIEDEVIQYDGAGDSRTSTPTSVTYHTPVPYQAPAPLYAMAQQQASVPSPTHNAVILAFATPGASEDRFLFPQYSILESISGNHHLASFIVTRKGRDAADPTGLDPDKEYWQPVTIMLEVKLGLEDLPGHVKRWVKPADEVRAHMEAIMKRCERAPETFVAMRLPSKSSTVAETESNVASKEATPAILIDDRAAKPKSNVKYVKKAPKSTPAGTPTATGKRQGGPTKSSAGAMKSALATPATAKAVIGTDGATDEPESGRPKRAVRKSVRISEG</sequence>
<evidence type="ECO:0000313" key="3">
    <source>
        <dbReference type="EMBL" id="KAK5701484.1"/>
    </source>
</evidence>
<feature type="domain" description="SWR1-complex protein 3" evidence="2">
    <location>
        <begin position="54"/>
        <end position="152"/>
    </location>
</feature>
<dbReference type="Pfam" id="PF24707">
    <property type="entry name" value="Swc3"/>
    <property type="match status" value="1"/>
</dbReference>
<protein>
    <recommendedName>
        <fullName evidence="2">SWR1-complex protein 3 domain-containing protein</fullName>
    </recommendedName>
</protein>
<feature type="compositionally biased region" description="Polar residues" evidence="1">
    <location>
        <begin position="209"/>
        <end position="220"/>
    </location>
</feature>
<dbReference type="Proteomes" id="UP001310594">
    <property type="component" value="Unassembled WGS sequence"/>
</dbReference>
<dbReference type="EMBL" id="JAVRQU010000006">
    <property type="protein sequence ID" value="KAK5701484.1"/>
    <property type="molecule type" value="Genomic_DNA"/>
</dbReference>
<evidence type="ECO:0000259" key="2">
    <source>
        <dbReference type="Pfam" id="PF24707"/>
    </source>
</evidence>
<dbReference type="PANTHER" id="PTHR28108">
    <property type="entry name" value="SWR1-COMPLEX PROTEIN 3"/>
    <property type="match status" value="1"/>
</dbReference>
<feature type="region of interest" description="Disordered" evidence="1">
    <location>
        <begin position="517"/>
        <end position="593"/>
    </location>
</feature>
<dbReference type="GO" id="GO:0000812">
    <property type="term" value="C:Swr1 complex"/>
    <property type="evidence" value="ECO:0007669"/>
    <property type="project" value="InterPro"/>
</dbReference>
<gene>
    <name evidence="3" type="ORF">LTR97_004298</name>
</gene>
<feature type="compositionally biased region" description="Low complexity" evidence="1">
    <location>
        <begin position="221"/>
        <end position="234"/>
    </location>
</feature>
<comment type="caution">
    <text evidence="3">The sequence shown here is derived from an EMBL/GenBank/DDBJ whole genome shotgun (WGS) entry which is preliminary data.</text>
</comment>
<dbReference type="GO" id="GO:0140849">
    <property type="term" value="F:ATP-dependent H2AZ histone chaperone activity"/>
    <property type="evidence" value="ECO:0007669"/>
    <property type="project" value="InterPro"/>
</dbReference>
<name>A0AAN7WCP5_9PEZI</name>
<dbReference type="PANTHER" id="PTHR28108:SF1">
    <property type="entry name" value="SWR1-COMPLEX PROTEIN 3"/>
    <property type="match status" value="1"/>
</dbReference>
<feature type="region of interest" description="Disordered" evidence="1">
    <location>
        <begin position="295"/>
        <end position="316"/>
    </location>
</feature>
<reference evidence="3" key="1">
    <citation type="submission" date="2023-08" db="EMBL/GenBank/DDBJ databases">
        <title>Black Yeasts Isolated from many extreme environments.</title>
        <authorList>
            <person name="Coleine C."/>
            <person name="Stajich J.E."/>
            <person name="Selbmann L."/>
        </authorList>
    </citation>
    <scope>NUCLEOTIDE SEQUENCE</scope>
    <source>
        <strain evidence="3">CCFEE 5810</strain>
    </source>
</reference>
<proteinExistence type="predicted"/>
<organism evidence="3 4">
    <name type="scientific">Elasticomyces elasticus</name>
    <dbReference type="NCBI Taxonomy" id="574655"/>
    <lineage>
        <taxon>Eukaryota</taxon>
        <taxon>Fungi</taxon>
        <taxon>Dikarya</taxon>
        <taxon>Ascomycota</taxon>
        <taxon>Pezizomycotina</taxon>
        <taxon>Dothideomycetes</taxon>
        <taxon>Dothideomycetidae</taxon>
        <taxon>Mycosphaerellales</taxon>
        <taxon>Teratosphaeriaceae</taxon>
        <taxon>Elasticomyces</taxon>
    </lineage>
</organism>
<feature type="compositionally biased region" description="Basic residues" evidence="1">
    <location>
        <begin position="580"/>
        <end position="593"/>
    </location>
</feature>
<feature type="region of interest" description="Disordered" evidence="1">
    <location>
        <begin position="209"/>
        <end position="248"/>
    </location>
</feature>
<evidence type="ECO:0000256" key="1">
    <source>
        <dbReference type="SAM" id="MobiDB-lite"/>
    </source>
</evidence>